<dbReference type="Gene3D" id="2.170.130.10">
    <property type="entry name" value="TonB-dependent receptor, plug domain"/>
    <property type="match status" value="1"/>
</dbReference>
<dbReference type="InterPro" id="IPR012910">
    <property type="entry name" value="Plug_dom"/>
</dbReference>
<protein>
    <submittedName>
        <fullName evidence="10">TonB-dependent receptor plug domain-containing protein</fullName>
    </submittedName>
</protein>
<keyword evidence="10" id="KW-0675">Receptor</keyword>
<proteinExistence type="inferred from homology"/>
<dbReference type="Proteomes" id="UP000784128">
    <property type="component" value="Unassembled WGS sequence"/>
</dbReference>
<evidence type="ECO:0000256" key="5">
    <source>
        <dbReference type="ARBA" id="ARBA00023136"/>
    </source>
</evidence>
<keyword evidence="3 7" id="KW-1134">Transmembrane beta strand</keyword>
<evidence type="ECO:0000259" key="9">
    <source>
        <dbReference type="Pfam" id="PF07715"/>
    </source>
</evidence>
<evidence type="ECO:0000256" key="4">
    <source>
        <dbReference type="ARBA" id="ARBA00022692"/>
    </source>
</evidence>
<sequence>MKRLGLALLLYCASGSAFAAATDSIENVLDMEVTSTSIRPRLQSEVPAIISVITRDDIEMSGARDLVDLLRAQPGFEFGVDIWNNLIISFRGITVSGGRILVAVDGLPLPDLLYGSIDLSNRIPINLVERVEIIRGPGSVTYGNFAELAVVNIITKIGAETNKRQATFTSGFYAGSSARQNVELQYARPGENSYLGLTLFGGLHNRSDRTYVDPAGTTWNMQNDAEIRNGNLNLNLRYGQLSGRFMLDNSRVGYRDGYGLVTDRKRHAEYRTYLGDISYTYKPTNSITVIPNFAYQVSQPYRSTDVPVTDPTYYDPTARNLTAGLRAAWDVNDWLALSGGGQYNNTYAAYGGSDPSRQYLFPGGKASKGFERYSIFTEAVVATKYADVTAGLRYEGTDGTYNSALVPRVGLSRSFGDTHVKVVYNRAYRAPTLEQISGGIKAGTPLKTETADVYELELGHRLDDHNSLQASCYAIHGRNVISYRYDDVQLVDTYINSGRQGSRGLEAEYHYHSNTAQLALRYSFVLADNLHDSVWSVPGRQSMFIGIPSHKATVTAGYKITSSLSVNTTAIFTSERYGYASVDPNTQQSILKRFSPELYQDIYFLYKDALTKGLDLGVGVYDLYGTHHSYLTTYNSGHAPLPAGSREYLFKVSYTF</sequence>
<evidence type="ECO:0000313" key="10">
    <source>
        <dbReference type="EMBL" id="MBT1073580.1"/>
    </source>
</evidence>
<dbReference type="SUPFAM" id="SSF56935">
    <property type="entry name" value="Porins"/>
    <property type="match status" value="1"/>
</dbReference>
<feature type="signal peptide" evidence="8">
    <location>
        <begin position="1"/>
        <end position="19"/>
    </location>
</feature>
<keyword evidence="6 7" id="KW-0998">Cell outer membrane</keyword>
<feature type="chain" id="PRO_5047291066" evidence="8">
    <location>
        <begin position="20"/>
        <end position="656"/>
    </location>
</feature>
<dbReference type="PANTHER" id="PTHR30069">
    <property type="entry name" value="TONB-DEPENDENT OUTER MEMBRANE RECEPTOR"/>
    <property type="match status" value="1"/>
</dbReference>
<dbReference type="PANTHER" id="PTHR30069:SF27">
    <property type="entry name" value="BLL4766 PROTEIN"/>
    <property type="match status" value="1"/>
</dbReference>
<gene>
    <name evidence="10" type="ORF">KJB30_17505</name>
</gene>
<keyword evidence="11" id="KW-1185">Reference proteome</keyword>
<evidence type="ECO:0000313" key="11">
    <source>
        <dbReference type="Proteomes" id="UP000784128"/>
    </source>
</evidence>
<dbReference type="Gene3D" id="2.40.170.20">
    <property type="entry name" value="TonB-dependent receptor, beta-barrel domain"/>
    <property type="match status" value="1"/>
</dbReference>
<evidence type="ECO:0000256" key="3">
    <source>
        <dbReference type="ARBA" id="ARBA00022452"/>
    </source>
</evidence>
<evidence type="ECO:0000256" key="8">
    <source>
        <dbReference type="SAM" id="SignalP"/>
    </source>
</evidence>
<organism evidence="10 11">
    <name type="scientific">Pelotalea chapellei</name>
    <dbReference type="NCBI Taxonomy" id="44671"/>
    <lineage>
        <taxon>Bacteria</taxon>
        <taxon>Pseudomonadati</taxon>
        <taxon>Thermodesulfobacteriota</taxon>
        <taxon>Desulfuromonadia</taxon>
        <taxon>Geobacterales</taxon>
        <taxon>Geobacteraceae</taxon>
        <taxon>Pelotalea</taxon>
    </lineage>
</organism>
<keyword evidence="4 7" id="KW-0812">Transmembrane</keyword>
<feature type="domain" description="TonB-dependent receptor plug" evidence="9">
    <location>
        <begin position="44"/>
        <end position="146"/>
    </location>
</feature>
<dbReference type="PROSITE" id="PS52016">
    <property type="entry name" value="TONB_DEPENDENT_REC_3"/>
    <property type="match status" value="1"/>
</dbReference>
<keyword evidence="2 7" id="KW-0813">Transport</keyword>
<evidence type="ECO:0000256" key="2">
    <source>
        <dbReference type="ARBA" id="ARBA00022448"/>
    </source>
</evidence>
<accession>A0ABS5UD19</accession>
<dbReference type="InterPro" id="IPR039426">
    <property type="entry name" value="TonB-dep_rcpt-like"/>
</dbReference>
<keyword evidence="5 7" id="KW-0472">Membrane</keyword>
<dbReference type="Pfam" id="PF07715">
    <property type="entry name" value="Plug"/>
    <property type="match status" value="1"/>
</dbReference>
<keyword evidence="8" id="KW-0732">Signal</keyword>
<evidence type="ECO:0000256" key="7">
    <source>
        <dbReference type="PROSITE-ProRule" id="PRU01360"/>
    </source>
</evidence>
<dbReference type="EMBL" id="JAHDYS010000027">
    <property type="protein sequence ID" value="MBT1073580.1"/>
    <property type="molecule type" value="Genomic_DNA"/>
</dbReference>
<dbReference type="InterPro" id="IPR036942">
    <property type="entry name" value="Beta-barrel_TonB_sf"/>
</dbReference>
<dbReference type="InterPro" id="IPR037066">
    <property type="entry name" value="Plug_dom_sf"/>
</dbReference>
<evidence type="ECO:0000256" key="1">
    <source>
        <dbReference type="ARBA" id="ARBA00004571"/>
    </source>
</evidence>
<comment type="similarity">
    <text evidence="7">Belongs to the TonB-dependent receptor family.</text>
</comment>
<dbReference type="RefSeq" id="WP_214301665.1">
    <property type="nucleotide sequence ID" value="NZ_JAHDYS010000027.1"/>
</dbReference>
<comment type="subcellular location">
    <subcellularLocation>
        <location evidence="1 7">Cell outer membrane</location>
        <topology evidence="1 7">Multi-pass membrane protein</topology>
    </subcellularLocation>
</comment>
<evidence type="ECO:0000256" key="6">
    <source>
        <dbReference type="ARBA" id="ARBA00023237"/>
    </source>
</evidence>
<name>A0ABS5UD19_9BACT</name>
<comment type="caution">
    <text evidence="10">The sequence shown here is derived from an EMBL/GenBank/DDBJ whole genome shotgun (WGS) entry which is preliminary data.</text>
</comment>
<reference evidence="10 11" key="1">
    <citation type="submission" date="2021-05" db="EMBL/GenBank/DDBJ databases">
        <title>The draft genome of Geobacter chapellei DSM 13688.</title>
        <authorList>
            <person name="Xu Z."/>
            <person name="Masuda Y."/>
            <person name="Itoh H."/>
            <person name="Senoo K."/>
        </authorList>
    </citation>
    <scope>NUCLEOTIDE SEQUENCE [LARGE SCALE GENOMIC DNA]</scope>
    <source>
        <strain evidence="10 11">DSM 13688</strain>
    </source>
</reference>